<dbReference type="Pfam" id="PF02397">
    <property type="entry name" value="Bac_transf"/>
    <property type="match status" value="1"/>
</dbReference>
<evidence type="ECO:0000313" key="4">
    <source>
        <dbReference type="EMBL" id="AKE80200.1"/>
    </source>
</evidence>
<protein>
    <submittedName>
        <fullName evidence="4">Glycosyltransferase</fullName>
    </submittedName>
</protein>
<proteinExistence type="inferred from homology"/>
<keyword evidence="2" id="KW-0812">Transmembrane</keyword>
<dbReference type="EMBL" id="KM972271">
    <property type="protein sequence ID" value="AKE80200.1"/>
    <property type="molecule type" value="Genomic_DNA"/>
</dbReference>
<gene>
    <name evidence="4" type="primary">cpsH</name>
    <name evidence="4" type="ORF">YS46.seq-orf00008</name>
</gene>
<sequence>MYAKFFKRFFDLILSLIAITALSPILLILIVVGSIAMRGNPFFVQARPGKKGKDGQEKIFKLIKFRTMDNRKNKDGNFLPDDVRLNKYGRVLRSTSLDELPELFNILKGDMSIVGPRPQLVRDMTFMTDEQRRRHGIRPGLTGLAQVSGRNNITWEQKFEYDLLYIDNGITLVNDVKIIFQTVGKVLKRSDIVREGTVSDVDFGEWLLSEGKMSREEYEQRQMEAKAILGLGIKKIEMITVVNR</sequence>
<dbReference type="AlphaFoldDB" id="A0A0F6UY51"/>
<reference evidence="4" key="1">
    <citation type="journal article" date="2015" name="Appl. Environ. Microbiol.">
        <title>Eight Novel Capsular Polysaccharide Synthesis Gene Loci Identified in Nontypeable Streptococcus suis Isolates.</title>
        <authorList>
            <person name="Zheng H."/>
            <person name="Ji S."/>
            <person name="Liu Z."/>
            <person name="Lan R."/>
            <person name="Huang Y."/>
            <person name="Bai X."/>
            <person name="Gottschalk M."/>
            <person name="Xu J."/>
        </authorList>
    </citation>
    <scope>NUCLEOTIDE SEQUENCE</scope>
    <source>
        <strain evidence="4">YS46_seq</strain>
    </source>
</reference>
<accession>A0A0F6UY51</accession>
<comment type="similarity">
    <text evidence="1">Belongs to the bacterial sugar transferase family.</text>
</comment>
<dbReference type="PANTHER" id="PTHR30576:SF8">
    <property type="entry name" value="UNDECAPRENYL-PHOSPHATE GALACTOSE PHOSPHOTRANSFERASE"/>
    <property type="match status" value="1"/>
</dbReference>
<evidence type="ECO:0000259" key="3">
    <source>
        <dbReference type="Pfam" id="PF02397"/>
    </source>
</evidence>
<keyword evidence="2" id="KW-1133">Transmembrane helix</keyword>
<evidence type="ECO:0000256" key="1">
    <source>
        <dbReference type="ARBA" id="ARBA00006464"/>
    </source>
</evidence>
<organism evidence="4">
    <name type="scientific">Streptococcus suis</name>
    <dbReference type="NCBI Taxonomy" id="1307"/>
    <lineage>
        <taxon>Bacteria</taxon>
        <taxon>Bacillati</taxon>
        <taxon>Bacillota</taxon>
        <taxon>Bacilli</taxon>
        <taxon>Lactobacillales</taxon>
        <taxon>Streptococcaceae</taxon>
        <taxon>Streptococcus</taxon>
    </lineage>
</organism>
<evidence type="ECO:0000256" key="2">
    <source>
        <dbReference type="SAM" id="Phobius"/>
    </source>
</evidence>
<name>A0A0F6UY51_STRSU</name>
<dbReference type="PANTHER" id="PTHR30576">
    <property type="entry name" value="COLANIC BIOSYNTHESIS UDP-GLUCOSE LIPID CARRIER TRANSFERASE"/>
    <property type="match status" value="1"/>
</dbReference>
<dbReference type="GO" id="GO:0016780">
    <property type="term" value="F:phosphotransferase activity, for other substituted phosphate groups"/>
    <property type="evidence" value="ECO:0007669"/>
    <property type="project" value="TreeGrafter"/>
</dbReference>
<dbReference type="InterPro" id="IPR003362">
    <property type="entry name" value="Bact_transf"/>
</dbReference>
<keyword evidence="2" id="KW-0472">Membrane</keyword>
<keyword evidence="4" id="KW-0808">Transferase</keyword>
<feature type="domain" description="Bacterial sugar transferase" evidence="3">
    <location>
        <begin position="7"/>
        <end position="188"/>
    </location>
</feature>
<feature type="transmembrane region" description="Helical" evidence="2">
    <location>
        <begin position="12"/>
        <end position="37"/>
    </location>
</feature>